<evidence type="ECO:0000313" key="1">
    <source>
        <dbReference type="EMBL" id="CCA20365.1"/>
    </source>
</evidence>
<accession>F0WGK1</accession>
<dbReference type="SUPFAM" id="SSF46689">
    <property type="entry name" value="Homeodomain-like"/>
    <property type="match status" value="1"/>
</dbReference>
<organism evidence="1">
    <name type="scientific">Albugo laibachii Nc14</name>
    <dbReference type="NCBI Taxonomy" id="890382"/>
    <lineage>
        <taxon>Eukaryota</taxon>
        <taxon>Sar</taxon>
        <taxon>Stramenopiles</taxon>
        <taxon>Oomycota</taxon>
        <taxon>Peronosporomycetes</taxon>
        <taxon>Albuginales</taxon>
        <taxon>Albuginaceae</taxon>
        <taxon>Albugo</taxon>
    </lineage>
</organism>
<reference evidence="1" key="1">
    <citation type="journal article" date="2011" name="PLoS Biol.">
        <title>Gene gain and loss during evolution of obligate parasitism in the white rust pathogen of Arabidopsis thaliana.</title>
        <authorList>
            <person name="Kemen E."/>
            <person name="Gardiner A."/>
            <person name="Schultz-Larsen T."/>
            <person name="Kemen A.C."/>
            <person name="Balmuth A.L."/>
            <person name="Robert-Seilaniantz A."/>
            <person name="Bailey K."/>
            <person name="Holub E."/>
            <person name="Studholme D.J."/>
            <person name="Maclean D."/>
            <person name="Jones J.D."/>
        </authorList>
    </citation>
    <scope>NUCLEOTIDE SEQUENCE</scope>
</reference>
<reference evidence="1" key="2">
    <citation type="submission" date="2011-02" db="EMBL/GenBank/DDBJ databases">
        <authorList>
            <person name="MacLean D."/>
        </authorList>
    </citation>
    <scope>NUCLEOTIDE SEQUENCE</scope>
</reference>
<dbReference type="EMBL" id="FR824137">
    <property type="protein sequence ID" value="CCA20365.1"/>
    <property type="molecule type" value="Genomic_DNA"/>
</dbReference>
<protein>
    <submittedName>
        <fullName evidence="1">Uncharacterized protein AlNc14C92G5730</fullName>
    </submittedName>
</protein>
<dbReference type="AlphaFoldDB" id="F0WGK1"/>
<gene>
    <name evidence="1" type="primary">AlNc14C92G5730</name>
    <name evidence="1" type="ORF">ALNC14_065080</name>
</gene>
<sequence>MSRAKHTPEAIQRVIDAAHAGADWTAVANFIGINKRTAWDWVARARNTDNLTAPTPHRGGFRHRKITTVHIDFLSDRIADDCNLTLKEMEALFDDEFSVTMSPETVRRSLIGACFTLKKTHRDNDYRNSLVNKKKRHQYVVEIYH</sequence>
<name>F0WGK1_9STRA</name>
<dbReference type="InterPro" id="IPR009057">
    <property type="entry name" value="Homeodomain-like_sf"/>
</dbReference>
<proteinExistence type="predicted"/>
<dbReference type="HOGENOM" id="CLU_055211_3_1_1"/>